<gene>
    <name evidence="1" type="ORF">GSTENG00038449001</name>
</gene>
<organism evidence="1">
    <name type="scientific">Tetraodon nigroviridis</name>
    <name type="common">Spotted green pufferfish</name>
    <name type="synonym">Chelonodon nigroviridis</name>
    <dbReference type="NCBI Taxonomy" id="99883"/>
    <lineage>
        <taxon>Eukaryota</taxon>
        <taxon>Metazoa</taxon>
        <taxon>Chordata</taxon>
        <taxon>Craniata</taxon>
        <taxon>Vertebrata</taxon>
        <taxon>Euteleostomi</taxon>
        <taxon>Actinopterygii</taxon>
        <taxon>Neopterygii</taxon>
        <taxon>Teleostei</taxon>
        <taxon>Neoteleostei</taxon>
        <taxon>Acanthomorphata</taxon>
        <taxon>Eupercaria</taxon>
        <taxon>Tetraodontiformes</taxon>
        <taxon>Tetradontoidea</taxon>
        <taxon>Tetraodontidae</taxon>
        <taxon>Tetraodon</taxon>
    </lineage>
</organism>
<evidence type="ECO:0000313" key="1">
    <source>
        <dbReference type="EMBL" id="CAG13727.1"/>
    </source>
</evidence>
<dbReference type="OrthoDB" id="2325716at2759"/>
<feature type="non-terminal residue" evidence="1">
    <location>
        <position position="1"/>
    </location>
</feature>
<sequence>VIDPFEASDRSRWPDENTRQQLINECRESSAGPFLLVNKSSFK</sequence>
<reference evidence="1" key="1">
    <citation type="journal article" date="2004" name="Nature">
        <title>Genome duplication in the teleost fish Tetraodon nigroviridis reveals the early vertebrate proto-karyotype.</title>
        <authorList>
            <person name="Jaillon O."/>
            <person name="Aury J.-M."/>
            <person name="Brunet F."/>
            <person name="Petit J.-L."/>
            <person name="Stange-Thomann N."/>
            <person name="Mauceli E."/>
            <person name="Bouneau L."/>
            <person name="Fischer C."/>
            <person name="Ozouf-Costaz C."/>
            <person name="Bernot A."/>
            <person name="Nicaud S."/>
            <person name="Jaffe D."/>
            <person name="Fisher S."/>
            <person name="Lutfalla G."/>
            <person name="Dossat C."/>
            <person name="Segurens B."/>
            <person name="Dasilva C."/>
            <person name="Salanoubat M."/>
            <person name="Levy M."/>
            <person name="Boudet N."/>
            <person name="Castellano S."/>
            <person name="Anthouard V."/>
            <person name="Jubin C."/>
            <person name="Castelli V."/>
            <person name="Katinka M."/>
            <person name="Vacherie B."/>
            <person name="Biemont C."/>
            <person name="Skalli Z."/>
            <person name="Cattolico L."/>
            <person name="Poulain J."/>
            <person name="De Berardinis V."/>
            <person name="Cruaud C."/>
            <person name="Duprat S."/>
            <person name="Brottier P."/>
            <person name="Coutanceau J.-P."/>
            <person name="Gouzy J."/>
            <person name="Parra G."/>
            <person name="Lardier G."/>
            <person name="Chapple C."/>
            <person name="McKernan K.J."/>
            <person name="McEwan P."/>
            <person name="Bosak S."/>
            <person name="Kellis M."/>
            <person name="Volff J.-N."/>
            <person name="Guigo R."/>
            <person name="Zody M.C."/>
            <person name="Mesirov J."/>
            <person name="Lindblad-Toh K."/>
            <person name="Birren B."/>
            <person name="Nusbaum C."/>
            <person name="Kahn D."/>
            <person name="Robinson-Rechavi M."/>
            <person name="Laudet V."/>
            <person name="Schachter V."/>
            <person name="Quetier F."/>
            <person name="Saurin W."/>
            <person name="Scarpelli C."/>
            <person name="Wincker P."/>
            <person name="Lander E.S."/>
            <person name="Weissenbach J."/>
            <person name="Roest Crollius H."/>
        </authorList>
    </citation>
    <scope>NUCLEOTIDE SEQUENCE [LARGE SCALE GENOMIC DNA]</scope>
</reference>
<dbReference type="KEGG" id="tng:GSTEN00038449G001"/>
<accession>Q4RD05</accession>
<reference evidence="1" key="2">
    <citation type="submission" date="2004-02" db="EMBL/GenBank/DDBJ databases">
        <authorList>
            <consortium name="Genoscope"/>
            <consortium name="Whitehead Institute Centre for Genome Research"/>
        </authorList>
    </citation>
    <scope>NUCLEOTIDE SEQUENCE</scope>
</reference>
<comment type="caution">
    <text evidence="1">The sequence shown here is derived from an EMBL/GenBank/DDBJ whole genome shotgun (WGS) entry which is preliminary data.</text>
</comment>
<dbReference type="AlphaFoldDB" id="Q4RD05"/>
<proteinExistence type="predicted"/>
<protein>
    <submittedName>
        <fullName evidence="1">(spotted green pufferfish) hypothetical protein</fullName>
    </submittedName>
</protein>
<name>Q4RD05_TETNG</name>
<dbReference type="EMBL" id="CAAE01017662">
    <property type="protein sequence ID" value="CAG13727.1"/>
    <property type="molecule type" value="Genomic_DNA"/>
</dbReference>